<name>G3Y6Q1_ASPNA</name>
<evidence type="ECO:0000256" key="1">
    <source>
        <dbReference type="SAM" id="MobiDB-lite"/>
    </source>
</evidence>
<reference evidence="2 3" key="1">
    <citation type="journal article" date="2011" name="Genome Res.">
        <title>Comparative genomics of citric-acid-producing Aspergillus niger ATCC 1015 versus enzyme-producing CBS 513.88.</title>
        <authorList>
            <person name="Andersen M.R."/>
            <person name="Salazar M.P."/>
            <person name="Schaap P.J."/>
            <person name="van de Vondervoort P.J."/>
            <person name="Culley D."/>
            <person name="Thykaer J."/>
            <person name="Frisvad J.C."/>
            <person name="Nielsen K.F."/>
            <person name="Albang R."/>
            <person name="Albermann K."/>
            <person name="Berka R.M."/>
            <person name="Braus G.H."/>
            <person name="Braus-Stromeyer S.A."/>
            <person name="Corrochano L.M."/>
            <person name="Dai Z."/>
            <person name="van Dijck P.W."/>
            <person name="Hofmann G."/>
            <person name="Lasure L.L."/>
            <person name="Magnuson J.K."/>
            <person name="Menke H."/>
            <person name="Meijer M."/>
            <person name="Meijer S.L."/>
            <person name="Nielsen J.B."/>
            <person name="Nielsen M.L."/>
            <person name="van Ooyen A.J."/>
            <person name="Pel H.J."/>
            <person name="Poulsen L."/>
            <person name="Samson R.A."/>
            <person name="Stam H."/>
            <person name="Tsang A."/>
            <person name="van den Brink J.M."/>
            <person name="Atkins A."/>
            <person name="Aerts A."/>
            <person name="Shapiro H."/>
            <person name="Pangilinan J."/>
            <person name="Salamov A."/>
            <person name="Lou Y."/>
            <person name="Lindquist E."/>
            <person name="Lucas S."/>
            <person name="Grimwood J."/>
            <person name="Grigoriev I.V."/>
            <person name="Kubicek C.P."/>
            <person name="Martinez D."/>
            <person name="van Peij N.N."/>
            <person name="Roubos J.A."/>
            <person name="Nielsen J."/>
            <person name="Baker S.E."/>
        </authorList>
    </citation>
    <scope>NUCLEOTIDE SEQUENCE [LARGE SCALE GENOMIC DNA]</scope>
    <source>
        <strain evidence="3">ATCC 1015 / CBS 113.46 / FGSC A1144 / LSHB Ac4 / NCTC 3858a / NRRL 328 / USDA 3528.7</strain>
    </source>
</reference>
<evidence type="ECO:0000313" key="2">
    <source>
        <dbReference type="EMBL" id="EHA21514.1"/>
    </source>
</evidence>
<protein>
    <submittedName>
        <fullName evidence="2">Uncharacterized protein</fullName>
    </submittedName>
</protein>
<feature type="compositionally biased region" description="Basic and acidic residues" evidence="1">
    <location>
        <begin position="88"/>
        <end position="117"/>
    </location>
</feature>
<dbReference type="VEuPathDB" id="FungiDB:ASPNIDRAFT2_45547"/>
<proteinExistence type="predicted"/>
<organism evidence="2 3">
    <name type="scientific">Aspergillus niger (strain ATCC 1015 / CBS 113.46 / FGSC A1144 / LSHB Ac4 / NCTC 3858a / NRRL 328 / USDA 3528.7)</name>
    <dbReference type="NCBI Taxonomy" id="380704"/>
    <lineage>
        <taxon>Eukaryota</taxon>
        <taxon>Fungi</taxon>
        <taxon>Dikarya</taxon>
        <taxon>Ascomycota</taxon>
        <taxon>Pezizomycotina</taxon>
        <taxon>Eurotiomycetes</taxon>
        <taxon>Eurotiomycetidae</taxon>
        <taxon>Eurotiales</taxon>
        <taxon>Aspergillaceae</taxon>
        <taxon>Aspergillus</taxon>
        <taxon>Aspergillus subgen. Circumdati</taxon>
    </lineage>
</organism>
<dbReference type="Proteomes" id="UP000009038">
    <property type="component" value="Unassembled WGS sequence"/>
</dbReference>
<feature type="compositionally biased region" description="Basic and acidic residues" evidence="1">
    <location>
        <begin position="136"/>
        <end position="154"/>
    </location>
</feature>
<dbReference type="EMBL" id="ACJE01000014">
    <property type="protein sequence ID" value="EHA21514.1"/>
    <property type="molecule type" value="Genomic_DNA"/>
</dbReference>
<dbReference type="AlphaFoldDB" id="G3Y6Q1"/>
<accession>G3Y6Q1</accession>
<gene>
    <name evidence="2" type="ORF">ASPNIDRAFT_45547</name>
</gene>
<dbReference type="HOGENOM" id="CLU_1570278_0_0_1"/>
<sequence>MYSWNVGQKKEKRLSGGVKSNLAHIARYAIRRTRTGWERKPKRNQTDNVNALSHKRGGNTDNGMLQDRGKGMLGEKGNESKARRKVKKGFEEKGPEPFDDAAPKEERAAPRAIRGSESRGGASSAGKLSTAKKNATGKDRKVIVQFDGRWRDDPGSSISSSATTHFSLPL</sequence>
<feature type="region of interest" description="Disordered" evidence="1">
    <location>
        <begin position="34"/>
        <end position="170"/>
    </location>
</feature>
<evidence type="ECO:0000313" key="3">
    <source>
        <dbReference type="Proteomes" id="UP000009038"/>
    </source>
</evidence>
<comment type="caution">
    <text evidence="2">The sequence shown here is derived from an EMBL/GenBank/DDBJ whole genome shotgun (WGS) entry which is preliminary data.</text>
</comment>